<evidence type="ECO:0000256" key="4">
    <source>
        <dbReference type="ARBA" id="ARBA00022452"/>
    </source>
</evidence>
<dbReference type="GO" id="GO:0015562">
    <property type="term" value="F:efflux transmembrane transporter activity"/>
    <property type="evidence" value="ECO:0007669"/>
    <property type="project" value="InterPro"/>
</dbReference>
<name>A0A7C0VB34_UNCW3</name>
<dbReference type="GO" id="GO:1990281">
    <property type="term" value="C:efflux pump complex"/>
    <property type="evidence" value="ECO:0007669"/>
    <property type="project" value="TreeGrafter"/>
</dbReference>
<evidence type="ECO:0000313" key="9">
    <source>
        <dbReference type="EMBL" id="HDI82406.1"/>
    </source>
</evidence>
<comment type="subcellular location">
    <subcellularLocation>
        <location evidence="1">Cell outer membrane</location>
    </subcellularLocation>
</comment>
<keyword evidence="3" id="KW-0813">Transport</keyword>
<dbReference type="InterPro" id="IPR003423">
    <property type="entry name" value="OMP_efflux"/>
</dbReference>
<organism evidence="9">
    <name type="scientific">candidate division WOR-3 bacterium</name>
    <dbReference type="NCBI Taxonomy" id="2052148"/>
    <lineage>
        <taxon>Bacteria</taxon>
        <taxon>Bacteria division WOR-3</taxon>
    </lineage>
</organism>
<dbReference type="PANTHER" id="PTHR30026">
    <property type="entry name" value="OUTER MEMBRANE PROTEIN TOLC"/>
    <property type="match status" value="1"/>
</dbReference>
<keyword evidence="6" id="KW-0472">Membrane</keyword>
<dbReference type="Pfam" id="PF02321">
    <property type="entry name" value="OEP"/>
    <property type="match status" value="2"/>
</dbReference>
<keyword evidence="8" id="KW-0175">Coiled coil</keyword>
<dbReference type="AlphaFoldDB" id="A0A7C0VB34"/>
<evidence type="ECO:0000256" key="5">
    <source>
        <dbReference type="ARBA" id="ARBA00022692"/>
    </source>
</evidence>
<proteinExistence type="inferred from homology"/>
<evidence type="ECO:0000256" key="6">
    <source>
        <dbReference type="ARBA" id="ARBA00023136"/>
    </source>
</evidence>
<evidence type="ECO:0000256" key="8">
    <source>
        <dbReference type="SAM" id="Coils"/>
    </source>
</evidence>
<evidence type="ECO:0000256" key="7">
    <source>
        <dbReference type="ARBA" id="ARBA00023237"/>
    </source>
</evidence>
<evidence type="ECO:0000256" key="3">
    <source>
        <dbReference type="ARBA" id="ARBA00022448"/>
    </source>
</evidence>
<dbReference type="EMBL" id="DQWE01000055">
    <property type="protein sequence ID" value="HDI82406.1"/>
    <property type="molecule type" value="Genomic_DNA"/>
</dbReference>
<dbReference type="PANTHER" id="PTHR30026:SF20">
    <property type="entry name" value="OUTER MEMBRANE PROTEIN TOLC"/>
    <property type="match status" value="1"/>
</dbReference>
<dbReference type="Gene3D" id="1.20.1600.10">
    <property type="entry name" value="Outer membrane efflux proteins (OEP)"/>
    <property type="match status" value="1"/>
</dbReference>
<keyword evidence="5" id="KW-0812">Transmembrane</keyword>
<reference evidence="9" key="1">
    <citation type="journal article" date="2020" name="mSystems">
        <title>Genome- and Community-Level Interaction Insights into Carbon Utilization and Element Cycling Functions of Hydrothermarchaeota in Hydrothermal Sediment.</title>
        <authorList>
            <person name="Zhou Z."/>
            <person name="Liu Y."/>
            <person name="Xu W."/>
            <person name="Pan J."/>
            <person name="Luo Z.H."/>
            <person name="Li M."/>
        </authorList>
    </citation>
    <scope>NUCLEOTIDE SEQUENCE [LARGE SCALE GENOMIC DNA]</scope>
    <source>
        <strain evidence="9">HyVt-102</strain>
    </source>
</reference>
<gene>
    <name evidence="9" type="ORF">ENF18_01270</name>
</gene>
<protein>
    <submittedName>
        <fullName evidence="9">TolC family protein</fullName>
    </submittedName>
</protein>
<accession>A0A7C0VB34</accession>
<dbReference type="GO" id="GO:0015288">
    <property type="term" value="F:porin activity"/>
    <property type="evidence" value="ECO:0007669"/>
    <property type="project" value="TreeGrafter"/>
</dbReference>
<dbReference type="InterPro" id="IPR051906">
    <property type="entry name" value="TolC-like"/>
</dbReference>
<evidence type="ECO:0000256" key="1">
    <source>
        <dbReference type="ARBA" id="ARBA00004442"/>
    </source>
</evidence>
<feature type="coiled-coil region" evidence="8">
    <location>
        <begin position="314"/>
        <end position="373"/>
    </location>
</feature>
<dbReference type="SUPFAM" id="SSF56954">
    <property type="entry name" value="Outer membrane efflux proteins (OEP)"/>
    <property type="match status" value="1"/>
</dbReference>
<comment type="caution">
    <text evidence="9">The sequence shown here is derived from an EMBL/GenBank/DDBJ whole genome shotgun (WGS) entry which is preliminary data.</text>
</comment>
<comment type="similarity">
    <text evidence="2">Belongs to the outer membrane factor (OMF) (TC 1.B.17) family.</text>
</comment>
<sequence length="418" mass="48254">MIGLYLVLFVPTLTFEEAKDILLDRSPILQSAAIDVKIALEKYHQMKASFYPSVTLQSSYTRLTNVPVVEMQTPQGTMEMSMGWPDNYQNALSISLPLFTSGKRLIMNKLGEIGVETAELQRKQTEREMIDNLVQVYFGLLMSQKAKELSQEALKNAQEHYNVTEAQFKEGSATDLDVIRAEKDVYQAKSNILQADNNIKNLYRALNNLLGFPVDTIYPLEEEGDSMGIEFPVDSLVQIAFNTREELKSIDRAIESAKLNIKMNLASFFPDVAFWSNIGYNKPLNFDNEWGWDVKMGVSLSLPIFQGFSNYHKLKEAKRNLEKLLITRNMVKKNLEIEIRNLYDRLEEAKEELKVQEENLKLSKRALEMAKEQYRMGYITHTDYRDIELGYMGAQFSYYSALFTYRINLEKIKNAIRR</sequence>
<dbReference type="GO" id="GO:0009279">
    <property type="term" value="C:cell outer membrane"/>
    <property type="evidence" value="ECO:0007669"/>
    <property type="project" value="UniProtKB-SubCell"/>
</dbReference>
<dbReference type="Proteomes" id="UP000885847">
    <property type="component" value="Unassembled WGS sequence"/>
</dbReference>
<evidence type="ECO:0000256" key="2">
    <source>
        <dbReference type="ARBA" id="ARBA00007613"/>
    </source>
</evidence>
<keyword evidence="7" id="KW-0998">Cell outer membrane</keyword>
<keyword evidence="4" id="KW-1134">Transmembrane beta strand</keyword>